<keyword evidence="1" id="KW-0812">Transmembrane</keyword>
<evidence type="ECO:0000313" key="2">
    <source>
        <dbReference type="EMBL" id="PHQ35867.1"/>
    </source>
</evidence>
<feature type="transmembrane region" description="Helical" evidence="1">
    <location>
        <begin position="65"/>
        <end position="90"/>
    </location>
</feature>
<dbReference type="Proteomes" id="UP000225740">
    <property type="component" value="Unassembled WGS sequence"/>
</dbReference>
<evidence type="ECO:0000313" key="3">
    <source>
        <dbReference type="Proteomes" id="UP000225740"/>
    </source>
</evidence>
<keyword evidence="1" id="KW-0472">Membrane</keyword>
<accession>A0A2G1WA16</accession>
<protein>
    <submittedName>
        <fullName evidence="2">Uncharacterized protein</fullName>
    </submittedName>
</protein>
<feature type="transmembrane region" description="Helical" evidence="1">
    <location>
        <begin position="102"/>
        <end position="122"/>
    </location>
</feature>
<feature type="transmembrane region" description="Helical" evidence="1">
    <location>
        <begin position="32"/>
        <end position="53"/>
    </location>
</feature>
<organism evidence="2 3">
    <name type="scientific">Rhodopirellula bahusiensis</name>
    <dbReference type="NCBI Taxonomy" id="2014065"/>
    <lineage>
        <taxon>Bacteria</taxon>
        <taxon>Pseudomonadati</taxon>
        <taxon>Planctomycetota</taxon>
        <taxon>Planctomycetia</taxon>
        <taxon>Pirellulales</taxon>
        <taxon>Pirellulaceae</taxon>
        <taxon>Rhodopirellula</taxon>
    </lineage>
</organism>
<keyword evidence="1" id="KW-1133">Transmembrane helix</keyword>
<comment type="caution">
    <text evidence="2">The sequence shown here is derived from an EMBL/GenBank/DDBJ whole genome shotgun (WGS) entry which is preliminary data.</text>
</comment>
<keyword evidence="3" id="KW-1185">Reference proteome</keyword>
<reference evidence="2 3" key="1">
    <citation type="submission" date="2017-06" db="EMBL/GenBank/DDBJ databases">
        <title>Description of Rhodopirellula bahusiensis sp. nov.</title>
        <authorList>
            <person name="Kizina J."/>
            <person name="Harder J."/>
        </authorList>
    </citation>
    <scope>NUCLEOTIDE SEQUENCE [LARGE SCALE GENOMIC DNA]</scope>
    <source>
        <strain evidence="2 3">SWK21</strain>
    </source>
</reference>
<dbReference type="EMBL" id="NIZW01000005">
    <property type="protein sequence ID" value="PHQ35867.1"/>
    <property type="molecule type" value="Genomic_DNA"/>
</dbReference>
<sequence length="148" mass="15445">MTNPYTPPASSAATPANDRDAIKARVSRPATALIVMASIQSVFVAIYLVSAVVVVSRGGSVSHDYVGLSIGCLQFACLMLIAIGAAKLGFLESHFMARLGSSLACIPFITPFMIVGIPFGVWSLRLLADPNVRASFPNTSPTSTQDGG</sequence>
<proteinExistence type="predicted"/>
<evidence type="ECO:0000256" key="1">
    <source>
        <dbReference type="SAM" id="Phobius"/>
    </source>
</evidence>
<gene>
    <name evidence="2" type="ORF">CEE69_07780</name>
</gene>
<name>A0A2G1WA16_9BACT</name>
<dbReference type="AlphaFoldDB" id="A0A2G1WA16"/>